<evidence type="ECO:0000313" key="12">
    <source>
        <dbReference type="EMBL" id="CAT04881.1"/>
    </source>
</evidence>
<dbReference type="InterPro" id="IPR036895">
    <property type="entry name" value="Uracil-DNA_glycosylase-like_sf"/>
</dbReference>
<reference evidence="13" key="1">
    <citation type="journal article" date="2009" name="BMC Bioinformatics">
        <title>The Mycoplasma conjunctivae genome sequencing, annotation and analysis.</title>
        <authorList>
            <person name="Calderon-Copete S.P."/>
            <person name="Wigger G."/>
            <person name="Wunderlin C."/>
            <person name="Schmidheini T."/>
            <person name="Frey J."/>
            <person name="Quail M.A."/>
            <person name="Falquet L."/>
        </authorList>
    </citation>
    <scope>NUCLEOTIDE SEQUENCE [LARGE SCALE GENOMIC DNA]</scope>
    <source>
        <strain evidence="13">ATCC 25834 / NCTC 10147 / HRC/581</strain>
    </source>
</reference>
<dbReference type="InterPro" id="IPR018085">
    <property type="entry name" value="Ura-DNA_Glyclase_AS"/>
</dbReference>
<name>C5J5Y9_MESCH</name>
<dbReference type="SUPFAM" id="SSF52141">
    <property type="entry name" value="Uracil-DNA glycosylase-like"/>
    <property type="match status" value="1"/>
</dbReference>
<dbReference type="EMBL" id="FM864216">
    <property type="protein sequence ID" value="CAT04881.1"/>
    <property type="molecule type" value="Genomic_DNA"/>
</dbReference>
<keyword evidence="5 8" id="KW-0227">DNA damage</keyword>
<proteinExistence type="inferred from homology"/>
<dbReference type="Pfam" id="PF03167">
    <property type="entry name" value="UDG"/>
    <property type="match status" value="1"/>
</dbReference>
<feature type="active site" description="Proton acceptor" evidence="8 9">
    <location>
        <position position="68"/>
    </location>
</feature>
<dbReference type="PANTHER" id="PTHR11264">
    <property type="entry name" value="URACIL-DNA GLYCOSYLASE"/>
    <property type="match status" value="1"/>
</dbReference>
<evidence type="ECO:0000256" key="1">
    <source>
        <dbReference type="ARBA" id="ARBA00001400"/>
    </source>
</evidence>
<evidence type="ECO:0000256" key="10">
    <source>
        <dbReference type="RuleBase" id="RU003780"/>
    </source>
</evidence>
<dbReference type="KEGG" id="mco:MCJ_001880"/>
<dbReference type="SMART" id="SM00987">
    <property type="entry name" value="UreE_C"/>
    <property type="match status" value="1"/>
</dbReference>
<comment type="function">
    <text evidence="2 8 10">Excises uracil residues from the DNA which can arise as a result of misincorporation of dUMP residues by DNA polymerase or due to deamination of cytosine.</text>
</comment>
<feature type="domain" description="Uracil-DNA glycosylase-like" evidence="11">
    <location>
        <begin position="53"/>
        <end position="212"/>
    </location>
</feature>
<dbReference type="GO" id="GO:0097510">
    <property type="term" value="P:base-excision repair, AP site formation via deaminated base removal"/>
    <property type="evidence" value="ECO:0007669"/>
    <property type="project" value="TreeGrafter"/>
</dbReference>
<evidence type="ECO:0000256" key="9">
    <source>
        <dbReference type="PROSITE-ProRule" id="PRU10072"/>
    </source>
</evidence>
<dbReference type="HOGENOM" id="CLU_032162_3_2_14"/>
<dbReference type="GO" id="GO:0004844">
    <property type="term" value="F:uracil DNA N-glycosylase activity"/>
    <property type="evidence" value="ECO:0007669"/>
    <property type="project" value="UniProtKB-UniRule"/>
</dbReference>
<evidence type="ECO:0000256" key="2">
    <source>
        <dbReference type="ARBA" id="ARBA00002631"/>
    </source>
</evidence>
<keyword evidence="6 8" id="KW-0378">Hydrolase</keyword>
<protein>
    <recommendedName>
        <fullName evidence="4 8">Uracil-DNA glycosylase</fullName>
        <shortName evidence="8">UDG</shortName>
        <ecNumber evidence="4 8">3.2.2.27</ecNumber>
    </recommendedName>
</protein>
<dbReference type="InterPro" id="IPR005122">
    <property type="entry name" value="Uracil-DNA_glycosylase-like"/>
</dbReference>
<dbReference type="Proteomes" id="UP000001491">
    <property type="component" value="Chromosome"/>
</dbReference>
<dbReference type="GO" id="GO:0005737">
    <property type="term" value="C:cytoplasm"/>
    <property type="evidence" value="ECO:0007669"/>
    <property type="project" value="UniProtKB-SubCell"/>
</dbReference>
<evidence type="ECO:0000256" key="4">
    <source>
        <dbReference type="ARBA" id="ARBA00012030"/>
    </source>
</evidence>
<sequence>MKENKKNSLVSFQNFLDQEKQKQYFQKLMQLLAKEYKNEVVFPKKEEIFRSLKLCNFSNLKLVIVGQDPYHDFNQADGLAFSTRLAKLPPSLKNIFSEIKASYPNFNKTNGNLENWAKQGVLLQNLVLSVRKSQPGSHYFLNWDQFSINLFKFIVENRENIIFLLLGKKAQTILKHVDLSQQKVFALSHPSPFSFQKSLKNSNVFKQINDFLEQINKDPINWNL</sequence>
<evidence type="ECO:0000259" key="11">
    <source>
        <dbReference type="SMART" id="SM00986"/>
    </source>
</evidence>
<comment type="subcellular location">
    <subcellularLocation>
        <location evidence="8">Cytoplasm</location>
    </subcellularLocation>
</comment>
<organism evidence="12 13">
    <name type="scientific">Mesomycoplasma conjunctivae (strain ATCC 25834 / NCTC 10147 / HRC/581)</name>
    <name type="common">Mycoplasma conjunctivae</name>
    <dbReference type="NCBI Taxonomy" id="572263"/>
    <lineage>
        <taxon>Bacteria</taxon>
        <taxon>Bacillati</taxon>
        <taxon>Mycoplasmatota</taxon>
        <taxon>Mycoplasmoidales</taxon>
        <taxon>Metamycoplasmataceae</taxon>
        <taxon>Mesomycoplasma</taxon>
    </lineage>
</organism>
<keyword evidence="13" id="KW-1185">Reference proteome</keyword>
<dbReference type="eggNOG" id="COG0692">
    <property type="taxonomic scope" value="Bacteria"/>
</dbReference>
<dbReference type="PROSITE" id="PS00130">
    <property type="entry name" value="U_DNA_GLYCOSYLASE"/>
    <property type="match status" value="1"/>
</dbReference>
<evidence type="ECO:0000256" key="5">
    <source>
        <dbReference type="ARBA" id="ARBA00022763"/>
    </source>
</evidence>
<dbReference type="InterPro" id="IPR002043">
    <property type="entry name" value="UDG_fam1"/>
</dbReference>
<dbReference type="NCBIfam" id="TIGR00628">
    <property type="entry name" value="ung"/>
    <property type="match status" value="1"/>
</dbReference>
<dbReference type="SMART" id="SM00986">
    <property type="entry name" value="UDG"/>
    <property type="match status" value="1"/>
</dbReference>
<dbReference type="HAMAP" id="MF_00148">
    <property type="entry name" value="UDG"/>
    <property type="match status" value="1"/>
</dbReference>
<evidence type="ECO:0000256" key="6">
    <source>
        <dbReference type="ARBA" id="ARBA00022801"/>
    </source>
</evidence>
<dbReference type="AlphaFoldDB" id="C5J5Y9"/>
<evidence type="ECO:0000256" key="8">
    <source>
        <dbReference type="HAMAP-Rule" id="MF_00148"/>
    </source>
</evidence>
<keyword evidence="8" id="KW-0963">Cytoplasm</keyword>
<comment type="catalytic activity">
    <reaction evidence="1 8 10">
        <text>Hydrolyzes single-stranded DNA or mismatched double-stranded DNA and polynucleotides, releasing free uracil.</text>
        <dbReference type="EC" id="3.2.2.27"/>
    </reaction>
</comment>
<accession>C5J5Y9</accession>
<dbReference type="EC" id="3.2.2.27" evidence="4 8"/>
<evidence type="ECO:0000256" key="3">
    <source>
        <dbReference type="ARBA" id="ARBA00008184"/>
    </source>
</evidence>
<dbReference type="NCBIfam" id="NF003592">
    <property type="entry name" value="PRK05254.1-5"/>
    <property type="match status" value="1"/>
</dbReference>
<dbReference type="PANTHER" id="PTHR11264:SF0">
    <property type="entry name" value="URACIL-DNA GLYCOSYLASE"/>
    <property type="match status" value="1"/>
</dbReference>
<dbReference type="Gene3D" id="3.40.470.10">
    <property type="entry name" value="Uracil-DNA glycosylase-like domain"/>
    <property type="match status" value="1"/>
</dbReference>
<gene>
    <name evidence="8 12" type="primary">ung</name>
    <name evidence="12" type="ordered locus">MCJ_001880</name>
</gene>
<evidence type="ECO:0000256" key="7">
    <source>
        <dbReference type="ARBA" id="ARBA00023204"/>
    </source>
</evidence>
<evidence type="ECO:0000313" key="13">
    <source>
        <dbReference type="Proteomes" id="UP000001491"/>
    </source>
</evidence>
<comment type="similarity">
    <text evidence="3 8 10">Belongs to the uracil-DNA glycosylase (UDG) superfamily. UNG family.</text>
</comment>
<keyword evidence="7 8" id="KW-0234">DNA repair</keyword>
<dbReference type="CDD" id="cd10027">
    <property type="entry name" value="UDG-F1-like"/>
    <property type="match status" value="1"/>
</dbReference>